<proteinExistence type="predicted"/>
<protein>
    <submittedName>
        <fullName evidence="1">Uncharacterized protein</fullName>
    </submittedName>
</protein>
<name>A0A2V4QPL7_PSESJ</name>
<dbReference type="Proteomes" id="UP000276886">
    <property type="component" value="Unassembled WGS sequence"/>
</dbReference>
<dbReference type="EMBL" id="RBPQ01000175">
    <property type="protein sequence ID" value="RMO26050.1"/>
    <property type="molecule type" value="Genomic_DNA"/>
</dbReference>
<evidence type="ECO:0000313" key="1">
    <source>
        <dbReference type="EMBL" id="RMO26050.1"/>
    </source>
</evidence>
<accession>A0A2V4QPL7</accession>
<dbReference type="RefSeq" id="WP_110766533.1">
    <property type="nucleotide sequence ID" value="NZ_RBOE01000183.1"/>
</dbReference>
<gene>
    <name evidence="1" type="ORF">ALQ44_02740</name>
</gene>
<organism evidence="1 2">
    <name type="scientific">Pseudomonas syringae pv. pisi</name>
    <dbReference type="NCBI Taxonomy" id="59510"/>
    <lineage>
        <taxon>Bacteria</taxon>
        <taxon>Pseudomonadati</taxon>
        <taxon>Pseudomonadota</taxon>
        <taxon>Gammaproteobacteria</taxon>
        <taxon>Pseudomonadales</taxon>
        <taxon>Pseudomonadaceae</taxon>
        <taxon>Pseudomonas</taxon>
        <taxon>Pseudomonas syringae</taxon>
    </lineage>
</organism>
<dbReference type="AlphaFoldDB" id="A0A2V4QPL7"/>
<evidence type="ECO:0000313" key="2">
    <source>
        <dbReference type="Proteomes" id="UP000276886"/>
    </source>
</evidence>
<sequence length="97" mass="10915">MGKRKVFTKTDLTVPQVEHNIDPVGNVVILPDVIPPKTTVVEFARNSKGIRRFDFARWYGTGIDAITYACQRQIERFLAGQEGGSHPLQWCRIAGMV</sequence>
<comment type="caution">
    <text evidence="1">The sequence shown here is derived from an EMBL/GenBank/DDBJ whole genome shotgun (WGS) entry which is preliminary data.</text>
</comment>
<reference evidence="1 2" key="1">
    <citation type="submission" date="2018-08" db="EMBL/GenBank/DDBJ databases">
        <title>Recombination of ecologically and evolutionarily significant loci maintains genetic cohesion in the Pseudomonas syringae species complex.</title>
        <authorList>
            <person name="Dillon M."/>
            <person name="Thakur S."/>
            <person name="Almeida R.N.D."/>
            <person name="Weir B.S."/>
            <person name="Guttman D.S."/>
        </authorList>
    </citation>
    <scope>NUCLEOTIDE SEQUENCE [LARGE SCALE GENOMIC DNA]</scope>
    <source>
        <strain evidence="1 2">ICMP 2788</strain>
    </source>
</reference>